<feature type="signal peptide" evidence="1">
    <location>
        <begin position="1"/>
        <end position="18"/>
    </location>
</feature>
<proteinExistence type="predicted"/>
<dbReference type="EMBL" id="ARXV01000010">
    <property type="protein sequence ID" value="KGD64212.1"/>
    <property type="molecule type" value="Genomic_DNA"/>
</dbReference>
<keyword evidence="4" id="KW-1185">Reference proteome</keyword>
<dbReference type="STRING" id="1177154.Y5S_02514"/>
<gene>
    <name evidence="3" type="ORF">Y5S_02514</name>
</gene>
<reference evidence="3 4" key="1">
    <citation type="submission" date="2012-09" db="EMBL/GenBank/DDBJ databases">
        <title>Genome Sequence of alkane-degrading Bacterium Alcanivorax sp. 19-m-6.</title>
        <authorList>
            <person name="Lai Q."/>
            <person name="Shao Z."/>
        </authorList>
    </citation>
    <scope>NUCLEOTIDE SEQUENCE [LARGE SCALE GENOMIC DNA]</scope>
    <source>
        <strain evidence="3 4">19-m-6</strain>
    </source>
</reference>
<dbReference type="AlphaFoldDB" id="A0A095SI34"/>
<dbReference type="PATRIC" id="fig|1177154.3.peg.2548"/>
<dbReference type="Proteomes" id="UP000029444">
    <property type="component" value="Unassembled WGS sequence"/>
</dbReference>
<feature type="domain" description="DUF547" evidence="2">
    <location>
        <begin position="71"/>
        <end position="183"/>
    </location>
</feature>
<evidence type="ECO:0000256" key="1">
    <source>
        <dbReference type="SAM" id="SignalP"/>
    </source>
</evidence>
<feature type="chain" id="PRO_5001911005" description="DUF547 domain-containing protein" evidence="1">
    <location>
        <begin position="19"/>
        <end position="258"/>
    </location>
</feature>
<dbReference type="PANTHER" id="PTHR46361">
    <property type="entry name" value="ELECTRON CARRIER/ PROTEIN DISULFIDE OXIDOREDUCTASE"/>
    <property type="match status" value="1"/>
</dbReference>
<dbReference type="RefSeq" id="WP_035233460.1">
    <property type="nucleotide sequence ID" value="NZ_ARXV01000010.1"/>
</dbReference>
<sequence>MTRFLIPFLLLLSSATQAFDHSAWNTLLANHVKPLRGGVATAVNYSGMEKDRQTLRNYLDALTDVTQADFQQWPRDEQLAFLINAYNAFTVELILLEGQPNSIRDIGSVFSGPWDKEFFSLLGNPRTLDEVEHEMIRANPALMDPRIHFAVNCASIGCPALRPEAYTADKLDAQLEDSTRKFLSDKQRNRYNSERKALEISKIFDWYEEDFEDAAGSLAAYLLPYAEELGVPQNKRKQMKDDDMTIRHLDYDWALNKQ</sequence>
<dbReference type="OrthoDB" id="526867at2"/>
<dbReference type="PANTHER" id="PTHR46361:SF3">
    <property type="entry name" value="ELECTRON CARRIER_ PROTEIN DISULFIDE OXIDOREDUCTASE"/>
    <property type="match status" value="1"/>
</dbReference>
<organism evidence="3 4">
    <name type="scientific">Alcanivorax nanhaiticus</name>
    <dbReference type="NCBI Taxonomy" id="1177154"/>
    <lineage>
        <taxon>Bacteria</taxon>
        <taxon>Pseudomonadati</taxon>
        <taxon>Pseudomonadota</taxon>
        <taxon>Gammaproteobacteria</taxon>
        <taxon>Oceanospirillales</taxon>
        <taxon>Alcanivoracaceae</taxon>
        <taxon>Alcanivorax</taxon>
    </lineage>
</organism>
<comment type="caution">
    <text evidence="3">The sequence shown here is derived from an EMBL/GenBank/DDBJ whole genome shotgun (WGS) entry which is preliminary data.</text>
</comment>
<evidence type="ECO:0000313" key="3">
    <source>
        <dbReference type="EMBL" id="KGD64212.1"/>
    </source>
</evidence>
<protein>
    <recommendedName>
        <fullName evidence="2">DUF547 domain-containing protein</fullName>
    </recommendedName>
</protein>
<keyword evidence="1" id="KW-0732">Signal</keyword>
<dbReference type="eggNOG" id="COG0398">
    <property type="taxonomic scope" value="Bacteria"/>
</dbReference>
<evidence type="ECO:0000259" key="2">
    <source>
        <dbReference type="Pfam" id="PF04784"/>
    </source>
</evidence>
<name>A0A095SI34_9GAMM</name>
<dbReference type="Pfam" id="PF04784">
    <property type="entry name" value="DUF547"/>
    <property type="match status" value="1"/>
</dbReference>
<evidence type="ECO:0000313" key="4">
    <source>
        <dbReference type="Proteomes" id="UP000029444"/>
    </source>
</evidence>
<accession>A0A095SI34</accession>
<dbReference type="InterPro" id="IPR006869">
    <property type="entry name" value="DUF547"/>
</dbReference>